<protein>
    <submittedName>
        <fullName evidence="1">Uncharacterized protein</fullName>
    </submittedName>
</protein>
<dbReference type="Proteomes" id="UP000091857">
    <property type="component" value="Chromosome 7"/>
</dbReference>
<gene>
    <name evidence="1" type="ORF">MANES_07G075015v8</name>
</gene>
<sequence>MISPSNRRPDRTTTTTCTATVACMLPTKLDRHAKRPLLMMEIVLVNGKRNREEWSPSRFPSTKKTKWLIGATSVGRGRATVMRSAGRRMAARAKGLRLSQGCRMKLLYVAAYHGFLCDVVDLAHVSARRAIGRGASVAHPSVGWTSRQLCKKTWAAGVLLKEEDEFLPKL</sequence>
<name>A0ACB7HDN3_MANES</name>
<keyword evidence="2" id="KW-1185">Reference proteome</keyword>
<evidence type="ECO:0000313" key="1">
    <source>
        <dbReference type="EMBL" id="KAG8650869.1"/>
    </source>
</evidence>
<dbReference type="EMBL" id="CM004393">
    <property type="protein sequence ID" value="KAG8650869.1"/>
    <property type="molecule type" value="Genomic_DNA"/>
</dbReference>
<proteinExistence type="predicted"/>
<reference evidence="2" key="1">
    <citation type="journal article" date="2016" name="Nat. Biotechnol.">
        <title>Sequencing wild and cultivated cassava and related species reveals extensive interspecific hybridization and genetic diversity.</title>
        <authorList>
            <person name="Bredeson J.V."/>
            <person name="Lyons J.B."/>
            <person name="Prochnik S.E."/>
            <person name="Wu G.A."/>
            <person name="Ha C.M."/>
            <person name="Edsinger-Gonzales E."/>
            <person name="Grimwood J."/>
            <person name="Schmutz J."/>
            <person name="Rabbi I.Y."/>
            <person name="Egesi C."/>
            <person name="Nauluvula P."/>
            <person name="Lebot V."/>
            <person name="Ndunguru J."/>
            <person name="Mkamilo G."/>
            <person name="Bart R.S."/>
            <person name="Setter T.L."/>
            <person name="Gleadow R.M."/>
            <person name="Kulakow P."/>
            <person name="Ferguson M.E."/>
            <person name="Rounsley S."/>
            <person name="Rokhsar D.S."/>
        </authorList>
    </citation>
    <scope>NUCLEOTIDE SEQUENCE [LARGE SCALE GENOMIC DNA]</scope>
    <source>
        <strain evidence="2">cv. AM560-2</strain>
    </source>
</reference>
<organism evidence="1 2">
    <name type="scientific">Manihot esculenta</name>
    <name type="common">Cassava</name>
    <name type="synonym">Jatropha manihot</name>
    <dbReference type="NCBI Taxonomy" id="3983"/>
    <lineage>
        <taxon>Eukaryota</taxon>
        <taxon>Viridiplantae</taxon>
        <taxon>Streptophyta</taxon>
        <taxon>Embryophyta</taxon>
        <taxon>Tracheophyta</taxon>
        <taxon>Spermatophyta</taxon>
        <taxon>Magnoliopsida</taxon>
        <taxon>eudicotyledons</taxon>
        <taxon>Gunneridae</taxon>
        <taxon>Pentapetalae</taxon>
        <taxon>rosids</taxon>
        <taxon>fabids</taxon>
        <taxon>Malpighiales</taxon>
        <taxon>Euphorbiaceae</taxon>
        <taxon>Crotonoideae</taxon>
        <taxon>Manihoteae</taxon>
        <taxon>Manihot</taxon>
    </lineage>
</organism>
<accession>A0ACB7HDN3</accession>
<comment type="caution">
    <text evidence="1">The sequence shown here is derived from an EMBL/GenBank/DDBJ whole genome shotgun (WGS) entry which is preliminary data.</text>
</comment>
<evidence type="ECO:0000313" key="2">
    <source>
        <dbReference type="Proteomes" id="UP000091857"/>
    </source>
</evidence>